<keyword evidence="3" id="KW-0378">Hydrolase</keyword>
<evidence type="ECO:0000256" key="5">
    <source>
        <dbReference type="ARBA" id="ARBA00023136"/>
    </source>
</evidence>
<evidence type="ECO:0000256" key="2">
    <source>
        <dbReference type="ARBA" id="ARBA00022692"/>
    </source>
</evidence>
<dbReference type="GO" id="GO:0042392">
    <property type="term" value="F:sphingosine-1-phosphate phosphatase activity"/>
    <property type="evidence" value="ECO:0007669"/>
    <property type="project" value="TreeGrafter"/>
</dbReference>
<dbReference type="InterPro" id="IPR036938">
    <property type="entry name" value="PAP2/HPO_sf"/>
</dbReference>
<dbReference type="AlphaFoldDB" id="A0AA48IAX5"/>
<accession>A0AA48IAX5</accession>
<dbReference type="RefSeq" id="XP_060455565.1">
    <property type="nucleotide sequence ID" value="XM_060598809.1"/>
</dbReference>
<reference evidence="8" key="1">
    <citation type="journal article" date="2023" name="BMC Genomics">
        <title>Chromosome-level genome assemblies of Cutaneotrichosporon spp. (Trichosporonales, Basidiomycota) reveal imbalanced evolution between nucleotide sequences and chromosome synteny.</title>
        <authorList>
            <person name="Kobayashi Y."/>
            <person name="Kayamori A."/>
            <person name="Aoki K."/>
            <person name="Shiwa Y."/>
            <person name="Matsutani M."/>
            <person name="Fujita N."/>
            <person name="Sugita T."/>
            <person name="Iwasaki W."/>
            <person name="Tanaka N."/>
            <person name="Takashima M."/>
        </authorList>
    </citation>
    <scope>NUCLEOTIDE SEQUENCE</scope>
    <source>
        <strain evidence="8">HIS019</strain>
    </source>
</reference>
<dbReference type="InterPro" id="IPR000326">
    <property type="entry name" value="PAP2/HPO"/>
</dbReference>
<proteinExistence type="predicted"/>
<dbReference type="CDD" id="cd03382">
    <property type="entry name" value="PAP2_dolichyldiphosphatase"/>
    <property type="match status" value="1"/>
</dbReference>
<dbReference type="InterPro" id="IPR039667">
    <property type="entry name" value="Dolichyldiphosphatase_PAP2"/>
</dbReference>
<dbReference type="Gene3D" id="1.20.144.10">
    <property type="entry name" value="Phosphatidic acid phosphatase type 2/haloperoxidase"/>
    <property type="match status" value="1"/>
</dbReference>
<dbReference type="GO" id="GO:0016020">
    <property type="term" value="C:membrane"/>
    <property type="evidence" value="ECO:0007669"/>
    <property type="project" value="UniProtKB-SubCell"/>
</dbReference>
<evidence type="ECO:0000313" key="8">
    <source>
        <dbReference type="EMBL" id="BEI90300.1"/>
    </source>
</evidence>
<dbReference type="SUPFAM" id="SSF48317">
    <property type="entry name" value="Acid phosphatase/Vanadium-dependent haloperoxidase"/>
    <property type="match status" value="1"/>
</dbReference>
<feature type="domain" description="Phosphatidic acid phosphatase type 2/haloperoxidase" evidence="7">
    <location>
        <begin position="58"/>
        <end position="186"/>
    </location>
</feature>
<feature type="transmembrane region" description="Helical" evidence="6">
    <location>
        <begin position="30"/>
        <end position="51"/>
    </location>
</feature>
<dbReference type="SMART" id="SM00014">
    <property type="entry name" value="acidPPc"/>
    <property type="match status" value="1"/>
</dbReference>
<evidence type="ECO:0000259" key="7">
    <source>
        <dbReference type="SMART" id="SM00014"/>
    </source>
</evidence>
<feature type="transmembrane region" description="Helical" evidence="6">
    <location>
        <begin position="97"/>
        <end position="118"/>
    </location>
</feature>
<dbReference type="GeneID" id="85494170"/>
<feature type="transmembrane region" description="Helical" evidence="6">
    <location>
        <begin position="138"/>
        <end position="158"/>
    </location>
</feature>
<dbReference type="PANTHER" id="PTHR14969">
    <property type="entry name" value="SPHINGOSINE-1-PHOSPHATE PHOSPHOHYDROLASE"/>
    <property type="match status" value="1"/>
</dbReference>
<evidence type="ECO:0000256" key="6">
    <source>
        <dbReference type="SAM" id="Phobius"/>
    </source>
</evidence>
<keyword evidence="2 6" id="KW-0812">Transmembrane</keyword>
<feature type="transmembrane region" description="Helical" evidence="6">
    <location>
        <begin position="170"/>
        <end position="188"/>
    </location>
</feature>
<protein>
    <recommendedName>
        <fullName evidence="7">Phosphatidic acid phosphatase type 2/haloperoxidase domain-containing protein</fullName>
    </recommendedName>
</protein>
<dbReference type="Pfam" id="PF01569">
    <property type="entry name" value="PAP2"/>
    <property type="match status" value="1"/>
</dbReference>
<feature type="transmembrane region" description="Helical" evidence="6">
    <location>
        <begin position="58"/>
        <end position="77"/>
    </location>
</feature>
<keyword evidence="9" id="KW-1185">Reference proteome</keyword>
<dbReference type="Proteomes" id="UP001233271">
    <property type="component" value="Chromosome 3"/>
</dbReference>
<organism evidence="8 9">
    <name type="scientific">Cutaneotrichosporon cavernicola</name>
    <dbReference type="NCBI Taxonomy" id="279322"/>
    <lineage>
        <taxon>Eukaryota</taxon>
        <taxon>Fungi</taxon>
        <taxon>Dikarya</taxon>
        <taxon>Basidiomycota</taxon>
        <taxon>Agaricomycotina</taxon>
        <taxon>Tremellomycetes</taxon>
        <taxon>Trichosporonales</taxon>
        <taxon>Trichosporonaceae</taxon>
        <taxon>Cutaneotrichosporon</taxon>
    </lineage>
</organism>
<evidence type="ECO:0000256" key="3">
    <source>
        <dbReference type="ARBA" id="ARBA00022801"/>
    </source>
</evidence>
<evidence type="ECO:0000313" key="9">
    <source>
        <dbReference type="Proteomes" id="UP001233271"/>
    </source>
</evidence>
<name>A0AA48IAX5_9TREE</name>
<keyword evidence="4 6" id="KW-1133">Transmembrane helix</keyword>
<dbReference type="KEGG" id="ccac:CcaHIS019_0303700"/>
<evidence type="ECO:0000256" key="4">
    <source>
        <dbReference type="ARBA" id="ARBA00022989"/>
    </source>
</evidence>
<sequence>MDGSMGALDPLAEAKHFALTHIVYDPSSHLGIPLALLSLSPIFLFVAYFALVIFGRRVTLLLLAIGSVGNEVLSLGLKRVMRAPRPYPHLAHVGTGYGMPSSHAQAGAFVFAWAAGYALSQSERYPARTVSARAKTMYAIRTGIYLFGLASWSLAVAYSRFALRYHSVPQIVAGYVVGLVAGAAWYTLTEHVPRTAPESVPGRIRHTIEWLWTGLGGIGGWQLGGAEGGWLEGWMFGVHDERKVQ</sequence>
<evidence type="ECO:0000256" key="1">
    <source>
        <dbReference type="ARBA" id="ARBA00004141"/>
    </source>
</evidence>
<keyword evidence="5 6" id="KW-0472">Membrane</keyword>
<dbReference type="EMBL" id="AP028214">
    <property type="protein sequence ID" value="BEI90300.1"/>
    <property type="molecule type" value="Genomic_DNA"/>
</dbReference>
<gene>
    <name evidence="8" type="ORF">CcaverHIS019_0303700</name>
</gene>
<comment type="subcellular location">
    <subcellularLocation>
        <location evidence="1">Membrane</location>
        <topology evidence="1">Multi-pass membrane protein</topology>
    </subcellularLocation>
</comment>
<dbReference type="PANTHER" id="PTHR14969:SF13">
    <property type="entry name" value="AT30094P"/>
    <property type="match status" value="1"/>
</dbReference>